<accession>A0A433RWT2</accession>
<gene>
    <name evidence="6" type="ORF">QI30_04025</name>
</gene>
<keyword evidence="2" id="KW-0560">Oxidoreductase</keyword>
<dbReference type="PRINTS" id="PR00081">
    <property type="entry name" value="GDHRDH"/>
</dbReference>
<evidence type="ECO:0000256" key="2">
    <source>
        <dbReference type="ARBA" id="ARBA00023002"/>
    </source>
</evidence>
<name>A0A433RWT2_9BACL</name>
<dbReference type="SUPFAM" id="SSF51735">
    <property type="entry name" value="NAD(P)-binding Rossmann-fold domains"/>
    <property type="match status" value="1"/>
</dbReference>
<feature type="compositionally biased region" description="Basic and acidic residues" evidence="4">
    <location>
        <begin position="259"/>
        <end position="270"/>
    </location>
</feature>
<dbReference type="PANTHER" id="PTHR43976">
    <property type="entry name" value="SHORT CHAIN DEHYDROGENASE"/>
    <property type="match status" value="1"/>
</dbReference>
<dbReference type="GO" id="GO:0016491">
    <property type="term" value="F:oxidoreductase activity"/>
    <property type="evidence" value="ECO:0007669"/>
    <property type="project" value="UniProtKB-KW"/>
</dbReference>
<evidence type="ECO:0000313" key="6">
    <source>
        <dbReference type="EMBL" id="RUS57733.1"/>
    </source>
</evidence>
<dbReference type="Proteomes" id="UP000288623">
    <property type="component" value="Unassembled WGS sequence"/>
</dbReference>
<dbReference type="PANTHER" id="PTHR43976:SF16">
    <property type="entry name" value="SHORT-CHAIN DEHYDROGENASE_REDUCTASE FAMILY PROTEIN"/>
    <property type="match status" value="1"/>
</dbReference>
<dbReference type="NCBIfam" id="NF006114">
    <property type="entry name" value="PRK08263.1"/>
    <property type="match status" value="1"/>
</dbReference>
<evidence type="ECO:0000259" key="5">
    <source>
        <dbReference type="SMART" id="SM00822"/>
    </source>
</evidence>
<dbReference type="PRINTS" id="PR00080">
    <property type="entry name" value="SDRFAMILY"/>
</dbReference>
<dbReference type="InterPro" id="IPR057326">
    <property type="entry name" value="KR_dom"/>
</dbReference>
<feature type="region of interest" description="Disordered" evidence="4">
    <location>
        <begin position="259"/>
        <end position="280"/>
    </location>
</feature>
<dbReference type="CDD" id="cd05374">
    <property type="entry name" value="17beta-HSD-like_SDR_c"/>
    <property type="match status" value="1"/>
</dbReference>
<dbReference type="SMART" id="SM00822">
    <property type="entry name" value="PKS_KR"/>
    <property type="match status" value="1"/>
</dbReference>
<evidence type="ECO:0000256" key="4">
    <source>
        <dbReference type="SAM" id="MobiDB-lite"/>
    </source>
</evidence>
<dbReference type="Gene3D" id="3.40.50.720">
    <property type="entry name" value="NAD(P)-binding Rossmann-like Domain"/>
    <property type="match status" value="1"/>
</dbReference>
<dbReference type="PROSITE" id="PS00061">
    <property type="entry name" value="ADH_SHORT"/>
    <property type="match status" value="1"/>
</dbReference>
<dbReference type="AlphaFoldDB" id="A0A433RWT2"/>
<comment type="similarity">
    <text evidence="1 3">Belongs to the short-chain dehydrogenases/reductases (SDR) family.</text>
</comment>
<dbReference type="InterPro" id="IPR051911">
    <property type="entry name" value="SDR_oxidoreductase"/>
</dbReference>
<protein>
    <submittedName>
        <fullName evidence="6">Short-chain dehydrogenase</fullName>
    </submittedName>
</protein>
<dbReference type="RefSeq" id="WP_126989672.1">
    <property type="nucleotide sequence ID" value="NZ_JTFC01000012.1"/>
</dbReference>
<comment type="caution">
    <text evidence="6">The sequence shown here is derived from an EMBL/GenBank/DDBJ whole genome shotgun (WGS) entry which is preliminary data.</text>
</comment>
<keyword evidence="7" id="KW-1185">Reference proteome</keyword>
<evidence type="ECO:0000256" key="3">
    <source>
        <dbReference type="RuleBase" id="RU000363"/>
    </source>
</evidence>
<evidence type="ECO:0000256" key="1">
    <source>
        <dbReference type="ARBA" id="ARBA00006484"/>
    </source>
</evidence>
<dbReference type="InterPro" id="IPR020904">
    <property type="entry name" value="Sc_DH/Rdtase_CS"/>
</dbReference>
<dbReference type="EMBL" id="JTFC01000012">
    <property type="protein sequence ID" value="RUS57733.1"/>
    <property type="molecule type" value="Genomic_DNA"/>
</dbReference>
<dbReference type="Pfam" id="PF00106">
    <property type="entry name" value="adh_short"/>
    <property type="match status" value="1"/>
</dbReference>
<dbReference type="InterPro" id="IPR002347">
    <property type="entry name" value="SDR_fam"/>
</dbReference>
<dbReference type="OrthoDB" id="9808814at2"/>
<feature type="domain" description="Ketoreductase" evidence="5">
    <location>
        <begin position="3"/>
        <end position="185"/>
    </location>
</feature>
<evidence type="ECO:0000313" key="7">
    <source>
        <dbReference type="Proteomes" id="UP000288623"/>
    </source>
</evidence>
<reference evidence="6 7" key="1">
    <citation type="submission" date="2014-11" db="EMBL/GenBank/DDBJ databases">
        <title>Genome sequence and analysis of novel Kurthia sp.</title>
        <authorList>
            <person name="Lawson J.N."/>
            <person name="Gonzalez J.E."/>
            <person name="Rinauldi L."/>
            <person name="Xuan Z."/>
            <person name="Firman A."/>
            <person name="Shaddox L."/>
            <person name="Trudeau A."/>
            <person name="Shah S."/>
            <person name="Reiman D."/>
        </authorList>
    </citation>
    <scope>NUCLEOTIDE SEQUENCE [LARGE SCALE GENOMIC DNA]</scope>
    <source>
        <strain evidence="6 7">3B1D</strain>
    </source>
</reference>
<dbReference type="InterPro" id="IPR036291">
    <property type="entry name" value="NAD(P)-bd_dom_sf"/>
</dbReference>
<proteinExistence type="inferred from homology"/>
<sequence length="280" mass="31094">MTRVWLITGASSGLGYAFAKKALQSGDNVAGLARHIETLEELRQDYPTQLFHMVADVTQKEAITQAIQKVHQHFGHIDIVVNSAGSMMLGMAEEFTEQQVRDQMETNFFGAVWVTQAVMPIMRTQRSGHIIQISSIGGVVTGPMTSMYSASKFALEGFSEALAHEAAHFGIHTTIVEPGGYWTNLYLKLQFAEQLPGYDSYREELSQQENQSVDSAPELAASALWEIVQAKNPPLRFILGSMVFDAALDHTTKKIHTWREWEPASRHAEKATPPPEGYGE</sequence>
<organism evidence="6 7">
    <name type="scientific">Candidatus Kurthia intestinigallinarum</name>
    <dbReference type="NCBI Taxonomy" id="1562256"/>
    <lineage>
        <taxon>Bacteria</taxon>
        <taxon>Bacillati</taxon>
        <taxon>Bacillota</taxon>
        <taxon>Bacilli</taxon>
        <taxon>Bacillales</taxon>
        <taxon>Caryophanaceae</taxon>
        <taxon>Kurthia</taxon>
    </lineage>
</organism>